<organism evidence="2 3">
    <name type="scientific">Lentinula detonsa</name>
    <dbReference type="NCBI Taxonomy" id="2804962"/>
    <lineage>
        <taxon>Eukaryota</taxon>
        <taxon>Fungi</taxon>
        <taxon>Dikarya</taxon>
        <taxon>Basidiomycota</taxon>
        <taxon>Agaricomycotina</taxon>
        <taxon>Agaricomycetes</taxon>
        <taxon>Agaricomycetidae</taxon>
        <taxon>Agaricales</taxon>
        <taxon>Marasmiineae</taxon>
        <taxon>Omphalotaceae</taxon>
        <taxon>Lentinula</taxon>
    </lineage>
</organism>
<keyword evidence="1" id="KW-0812">Transmembrane</keyword>
<evidence type="ECO:0000313" key="3">
    <source>
        <dbReference type="Proteomes" id="UP001142393"/>
    </source>
</evidence>
<feature type="transmembrane region" description="Helical" evidence="1">
    <location>
        <begin position="457"/>
        <end position="474"/>
    </location>
</feature>
<proteinExistence type="predicted"/>
<feature type="transmembrane region" description="Helical" evidence="1">
    <location>
        <begin position="230"/>
        <end position="258"/>
    </location>
</feature>
<feature type="transmembrane region" description="Helical" evidence="1">
    <location>
        <begin position="361"/>
        <end position="384"/>
    </location>
</feature>
<protein>
    <submittedName>
        <fullName evidence="2">Uncharacterized protein</fullName>
    </submittedName>
</protein>
<feature type="transmembrane region" description="Helical" evidence="1">
    <location>
        <begin position="428"/>
        <end position="451"/>
    </location>
</feature>
<feature type="transmembrane region" description="Helical" evidence="1">
    <location>
        <begin position="322"/>
        <end position="341"/>
    </location>
</feature>
<dbReference type="AlphaFoldDB" id="A0A9W8PAB8"/>
<name>A0A9W8PAB8_9AGAR</name>
<evidence type="ECO:0000313" key="2">
    <source>
        <dbReference type="EMBL" id="KAJ3750167.1"/>
    </source>
</evidence>
<keyword evidence="1" id="KW-1133">Transmembrane helix</keyword>
<keyword evidence="3" id="KW-1185">Reference proteome</keyword>
<keyword evidence="1" id="KW-0472">Membrane</keyword>
<comment type="caution">
    <text evidence="2">The sequence shown here is derived from an EMBL/GenBank/DDBJ whole genome shotgun (WGS) entry which is preliminary data.</text>
</comment>
<accession>A0A9W8PAB8</accession>
<sequence length="478" mass="54771">MANDPTEETPLLQDEYAGSLPFLRDSLLRLESIQLDDLNQIDLLCPSQLSNHRALRASFSLLVLLLFREKKTQKKAVQYSPWDDWKDEALTDQWIQTIDENIELLWTTFLGEFCSSQDIELILWTEFRIDKKGKPLRVIDFVSKQPRLFNDRVMELSLLYRWKRGAPLNSSTSSQYLTPRYDALCTPWIYHAFDLASQIVFLLLLVSYVLNPPRPAFYSLPLEYIGFREIVLLVLSVSAILHSWTTSMPFALTLLAFVFKLPSAPFPSDFAFNILLLSIALLLVQLHLPFSPSPFLLFWPERSLPLAVLIVNGILGTTLKVLMFFLPVLLLSILFLSYALSDVFLLSSFAHGPAPMPTRELFFILAVFTFISMVLSVLILVPIFPTPARKSASWDQYSVSIGHKARVQFYHSVIRYSKPYPFPPPFNILHWVLISVPAHALPYFDISISFLFVLQKILWRVVVGPFVVIVRLLALKLS</sequence>
<gene>
    <name evidence="2" type="ORF">DFH05DRAFT_1466297</name>
</gene>
<dbReference type="Proteomes" id="UP001142393">
    <property type="component" value="Unassembled WGS sequence"/>
</dbReference>
<feature type="transmembrane region" description="Helical" evidence="1">
    <location>
        <begin position="188"/>
        <end position="210"/>
    </location>
</feature>
<reference evidence="2 3" key="1">
    <citation type="journal article" date="2023" name="Proc. Natl. Acad. Sci. U.S.A.">
        <title>A global phylogenomic analysis of the shiitake genus Lentinula.</title>
        <authorList>
            <person name="Sierra-Patev S."/>
            <person name="Min B."/>
            <person name="Naranjo-Ortiz M."/>
            <person name="Looney B."/>
            <person name="Konkel Z."/>
            <person name="Slot J.C."/>
            <person name="Sakamoto Y."/>
            <person name="Steenwyk J.L."/>
            <person name="Rokas A."/>
            <person name="Carro J."/>
            <person name="Camarero S."/>
            <person name="Ferreira P."/>
            <person name="Molpeceres G."/>
            <person name="Ruiz-Duenas F.J."/>
            <person name="Serrano A."/>
            <person name="Henrissat B."/>
            <person name="Drula E."/>
            <person name="Hughes K.W."/>
            <person name="Mata J.L."/>
            <person name="Ishikawa N.K."/>
            <person name="Vargas-Isla R."/>
            <person name="Ushijima S."/>
            <person name="Smith C.A."/>
            <person name="Donoghue J."/>
            <person name="Ahrendt S."/>
            <person name="Andreopoulos W."/>
            <person name="He G."/>
            <person name="LaButti K."/>
            <person name="Lipzen A."/>
            <person name="Ng V."/>
            <person name="Riley R."/>
            <person name="Sandor L."/>
            <person name="Barry K."/>
            <person name="Martinez A.T."/>
            <person name="Xiao Y."/>
            <person name="Gibbons J.G."/>
            <person name="Terashima K."/>
            <person name="Grigoriev I.V."/>
            <person name="Hibbett D."/>
        </authorList>
    </citation>
    <scope>NUCLEOTIDE SEQUENCE [LARGE SCALE GENOMIC DNA]</scope>
    <source>
        <strain evidence="2 3">TFB7810</strain>
    </source>
</reference>
<dbReference type="EMBL" id="JANVFU010000001">
    <property type="protein sequence ID" value="KAJ3750167.1"/>
    <property type="molecule type" value="Genomic_DNA"/>
</dbReference>
<evidence type="ECO:0000256" key="1">
    <source>
        <dbReference type="SAM" id="Phobius"/>
    </source>
</evidence>
<feature type="transmembrane region" description="Helical" evidence="1">
    <location>
        <begin position="270"/>
        <end position="290"/>
    </location>
</feature>